<keyword evidence="2" id="KW-0472">Membrane</keyword>
<dbReference type="Gene3D" id="1.10.287.70">
    <property type="match status" value="1"/>
</dbReference>
<dbReference type="InterPro" id="IPR015449">
    <property type="entry name" value="K_chnl_Ca-activ_SK"/>
</dbReference>
<gene>
    <name evidence="3" type="ORF">GPM918_LOCUS40078</name>
    <name evidence="4" type="ORF">SRO942_LOCUS40997</name>
</gene>
<evidence type="ECO:0000313" key="4">
    <source>
        <dbReference type="EMBL" id="CAF4428179.1"/>
    </source>
</evidence>
<organism evidence="3 5">
    <name type="scientific">Didymodactylos carnosus</name>
    <dbReference type="NCBI Taxonomy" id="1234261"/>
    <lineage>
        <taxon>Eukaryota</taxon>
        <taxon>Metazoa</taxon>
        <taxon>Spiralia</taxon>
        <taxon>Gnathifera</taxon>
        <taxon>Rotifera</taxon>
        <taxon>Eurotatoria</taxon>
        <taxon>Bdelloidea</taxon>
        <taxon>Philodinida</taxon>
        <taxon>Philodinidae</taxon>
        <taxon>Didymodactylos</taxon>
    </lineage>
</organism>
<dbReference type="EMBL" id="CAJNOQ010029039">
    <property type="protein sequence ID" value="CAF1565973.1"/>
    <property type="molecule type" value="Genomic_DNA"/>
</dbReference>
<keyword evidence="5" id="KW-1185">Reference proteome</keyword>
<keyword evidence="2" id="KW-0812">Transmembrane</keyword>
<feature type="transmembrane region" description="Helical" evidence="2">
    <location>
        <begin position="87"/>
        <end position="106"/>
    </location>
</feature>
<evidence type="ECO:0000313" key="3">
    <source>
        <dbReference type="EMBL" id="CAF1565973.1"/>
    </source>
</evidence>
<dbReference type="GO" id="GO:0016286">
    <property type="term" value="F:small conductance calcium-activated potassium channel activity"/>
    <property type="evidence" value="ECO:0007669"/>
    <property type="project" value="InterPro"/>
</dbReference>
<protein>
    <submittedName>
        <fullName evidence="3">Uncharacterized protein</fullName>
    </submittedName>
</protein>
<name>A0A815Y3J8_9BILA</name>
<dbReference type="Proteomes" id="UP000681722">
    <property type="component" value="Unassembled WGS sequence"/>
</dbReference>
<evidence type="ECO:0000256" key="1">
    <source>
        <dbReference type="SAM" id="Coils"/>
    </source>
</evidence>
<feature type="coiled-coil region" evidence="1">
    <location>
        <begin position="150"/>
        <end position="177"/>
    </location>
</feature>
<reference evidence="3" key="1">
    <citation type="submission" date="2021-02" db="EMBL/GenBank/DDBJ databases">
        <authorList>
            <person name="Nowell W R."/>
        </authorList>
    </citation>
    <scope>NUCLEOTIDE SEQUENCE</scope>
</reference>
<dbReference type="PANTHER" id="PTHR10153">
    <property type="entry name" value="SMALL CONDUCTANCE CALCIUM-ACTIVATED POTASSIUM CHANNEL"/>
    <property type="match status" value="1"/>
</dbReference>
<comment type="caution">
    <text evidence="3">The sequence shown here is derived from an EMBL/GenBank/DDBJ whole genome shotgun (WGS) entry which is preliminary data.</text>
</comment>
<feature type="transmembrane region" description="Helical" evidence="2">
    <location>
        <begin position="12"/>
        <end position="30"/>
    </location>
</feature>
<dbReference type="Proteomes" id="UP000663829">
    <property type="component" value="Unassembled WGS sequence"/>
</dbReference>
<proteinExistence type="predicted"/>
<evidence type="ECO:0000256" key="2">
    <source>
        <dbReference type="SAM" id="Phobius"/>
    </source>
</evidence>
<dbReference type="EMBL" id="CAJOBC010094826">
    <property type="protein sequence ID" value="CAF4428179.1"/>
    <property type="molecule type" value="Genomic_DNA"/>
</dbReference>
<dbReference type="GO" id="GO:0016020">
    <property type="term" value="C:membrane"/>
    <property type="evidence" value="ECO:0007669"/>
    <property type="project" value="InterPro"/>
</dbReference>
<dbReference type="AlphaFoldDB" id="A0A815Y3J8"/>
<evidence type="ECO:0000313" key="5">
    <source>
        <dbReference type="Proteomes" id="UP000663829"/>
    </source>
</evidence>
<keyword evidence="2" id="KW-1133">Transmembrane helix</keyword>
<sequence length="192" mass="22140">MPTTYAGRAVSIFVRLTGIVTIALLAAIIVQKLDFSRPEKYVHIFVLNTELAKQETVNQVCPTAKIRIIPIKSDWRWIENGYRMVTSLYLFCFILNIAAVGSIKYFNTHRKLIKSIDAIRRLRDEQRKLIDSTTTIAELFQVQKTTSKRTDNVRQQIAHLESKMEHMEQQLTTLNTNVQLICSKLNNETAKE</sequence>
<accession>A0A815Y3J8</accession>
<keyword evidence="1" id="KW-0175">Coiled coil</keyword>